<dbReference type="InterPro" id="IPR001646">
    <property type="entry name" value="5peptide_repeat"/>
</dbReference>
<dbReference type="Gene3D" id="2.160.20.80">
    <property type="entry name" value="E3 ubiquitin-protein ligase SopA"/>
    <property type="match status" value="1"/>
</dbReference>
<dbReference type="Pfam" id="PF00805">
    <property type="entry name" value="Pentapeptide"/>
    <property type="match status" value="1"/>
</dbReference>
<organism evidence="1">
    <name type="scientific">Nakamurella sp. A5-74</name>
    <dbReference type="NCBI Taxonomy" id="3158264"/>
    <lineage>
        <taxon>Bacteria</taxon>
        <taxon>Bacillati</taxon>
        <taxon>Actinomycetota</taxon>
        <taxon>Actinomycetes</taxon>
        <taxon>Nakamurellales</taxon>
        <taxon>Nakamurellaceae</taxon>
        <taxon>Nakamurella</taxon>
    </lineage>
</organism>
<accession>A0AAU8DUS8</accession>
<protein>
    <submittedName>
        <fullName evidence="1">Pentapeptide repeat-containing protein</fullName>
    </submittedName>
</protein>
<evidence type="ECO:0000313" key="1">
    <source>
        <dbReference type="EMBL" id="XCG65785.1"/>
    </source>
</evidence>
<proteinExistence type="predicted"/>
<sequence>MRRTRLRRTRLRRTRLRRTRLRRTRLRRTRLRRTRLRRTRLRRTRLRRTRLRRTRLRRTRLLPRVDTRTTAPGRRWPICSPPWEPTLESRGGDGAPRTELERVWLARGNGSERSVPGHVAEQFGHLDVECICESEHRVESRVARALAAIGIT</sequence>
<name>A0AAU8DUS8_9ACTN</name>
<dbReference type="RefSeq" id="WP_353651389.1">
    <property type="nucleotide sequence ID" value="NZ_CP159218.1"/>
</dbReference>
<reference evidence="1" key="1">
    <citation type="submission" date="2024-05" db="EMBL/GenBank/DDBJ databases">
        <authorList>
            <person name="Cai S.Y."/>
            <person name="Jin L.M."/>
            <person name="Li H.R."/>
        </authorList>
    </citation>
    <scope>NUCLEOTIDE SEQUENCE</scope>
    <source>
        <strain evidence="1">A5-74</strain>
    </source>
</reference>
<dbReference type="SUPFAM" id="SSF141571">
    <property type="entry name" value="Pentapeptide repeat-like"/>
    <property type="match status" value="1"/>
</dbReference>
<gene>
    <name evidence="1" type="ORF">ABLG96_05310</name>
</gene>
<dbReference type="AlphaFoldDB" id="A0AAU8DUS8"/>
<dbReference type="EMBL" id="CP159218">
    <property type="protein sequence ID" value="XCG65785.1"/>
    <property type="molecule type" value="Genomic_DNA"/>
</dbReference>